<feature type="transmembrane region" description="Helical" evidence="2">
    <location>
        <begin position="49"/>
        <end position="66"/>
    </location>
</feature>
<gene>
    <name evidence="3" type="ORF">FD14_GL002866</name>
</gene>
<dbReference type="AlphaFoldDB" id="A0A0R2ENK6"/>
<proteinExistence type="predicted"/>
<feature type="compositionally biased region" description="Basic and acidic residues" evidence="1">
    <location>
        <begin position="87"/>
        <end position="100"/>
    </location>
</feature>
<dbReference type="EMBL" id="AYZM01000178">
    <property type="protein sequence ID" value="KRN15525.1"/>
    <property type="molecule type" value="Genomic_DNA"/>
</dbReference>
<dbReference type="RefSeq" id="WP_054733638.1">
    <property type="nucleotide sequence ID" value="NZ_AYZM01000178.1"/>
</dbReference>
<keyword evidence="2" id="KW-0812">Transmembrane</keyword>
<feature type="transmembrane region" description="Helical" evidence="2">
    <location>
        <begin position="12"/>
        <end position="29"/>
    </location>
</feature>
<comment type="caution">
    <text evidence="3">The sequence shown here is derived from an EMBL/GenBank/DDBJ whole genome shotgun (WGS) entry which is preliminary data.</text>
</comment>
<evidence type="ECO:0000256" key="1">
    <source>
        <dbReference type="SAM" id="MobiDB-lite"/>
    </source>
</evidence>
<accession>A0A0R2ENK6</accession>
<evidence type="ECO:0000256" key="2">
    <source>
        <dbReference type="SAM" id="Phobius"/>
    </source>
</evidence>
<protein>
    <submittedName>
        <fullName evidence="3">Uncharacterized protein</fullName>
    </submittedName>
</protein>
<dbReference type="STRING" id="1423804.FD14_GL002866"/>
<dbReference type="PATRIC" id="fig|1423804.4.peg.3087"/>
<evidence type="ECO:0000313" key="3">
    <source>
        <dbReference type="EMBL" id="KRN15525.1"/>
    </source>
</evidence>
<reference evidence="3 4" key="1">
    <citation type="journal article" date="2015" name="Genome Announc.">
        <title>Expanding the biotechnology potential of lactobacilli through comparative genomics of 213 strains and associated genera.</title>
        <authorList>
            <person name="Sun Z."/>
            <person name="Harris H.M."/>
            <person name="McCann A."/>
            <person name="Guo C."/>
            <person name="Argimon S."/>
            <person name="Zhang W."/>
            <person name="Yang X."/>
            <person name="Jeffery I.B."/>
            <person name="Cooney J.C."/>
            <person name="Kagawa T.F."/>
            <person name="Liu W."/>
            <person name="Song Y."/>
            <person name="Salvetti E."/>
            <person name="Wrobel A."/>
            <person name="Rasinkangas P."/>
            <person name="Parkhill J."/>
            <person name="Rea M.C."/>
            <person name="O'Sullivan O."/>
            <person name="Ritari J."/>
            <person name="Douillard F.P."/>
            <person name="Paul Ross R."/>
            <person name="Yang R."/>
            <person name="Briner A.E."/>
            <person name="Felis G.E."/>
            <person name="de Vos W.M."/>
            <person name="Barrangou R."/>
            <person name="Klaenhammer T.R."/>
            <person name="Caufield P.W."/>
            <person name="Cui Y."/>
            <person name="Zhang H."/>
            <person name="O'Toole P.W."/>
        </authorList>
    </citation>
    <scope>NUCLEOTIDE SEQUENCE [LARGE SCALE GENOMIC DNA]</scope>
    <source>
        <strain evidence="3 4">DSM 23365</strain>
    </source>
</reference>
<organism evidence="3 4">
    <name type="scientific">Secundilactobacillus similis DSM 23365 = JCM 2765</name>
    <dbReference type="NCBI Taxonomy" id="1423804"/>
    <lineage>
        <taxon>Bacteria</taxon>
        <taxon>Bacillati</taxon>
        <taxon>Bacillota</taxon>
        <taxon>Bacilli</taxon>
        <taxon>Lactobacillales</taxon>
        <taxon>Lactobacillaceae</taxon>
        <taxon>Secundilactobacillus</taxon>
    </lineage>
</organism>
<keyword evidence="2" id="KW-0472">Membrane</keyword>
<dbReference type="OrthoDB" id="2325917at2"/>
<dbReference type="Proteomes" id="UP000051442">
    <property type="component" value="Unassembled WGS sequence"/>
</dbReference>
<name>A0A0R2ENK6_9LACO</name>
<feature type="region of interest" description="Disordered" evidence="1">
    <location>
        <begin position="87"/>
        <end position="111"/>
    </location>
</feature>
<keyword evidence="4" id="KW-1185">Reference proteome</keyword>
<feature type="compositionally biased region" description="Polar residues" evidence="1">
    <location>
        <begin position="101"/>
        <end position="111"/>
    </location>
</feature>
<evidence type="ECO:0000313" key="4">
    <source>
        <dbReference type="Proteomes" id="UP000051442"/>
    </source>
</evidence>
<sequence length="111" mass="12909">MYEKWDKLPKWLKDTVQVVLMMGILLIAYDLVMPQLTHQGYSINTMVSFAFQMLFGFLAVGIYNYFKAKSKAKELARKAEIARIERVKKEQQARQHEENASRNAGKQPVNK</sequence>
<keyword evidence="2" id="KW-1133">Transmembrane helix</keyword>